<dbReference type="InterPro" id="IPR039425">
    <property type="entry name" value="RNA_pol_sigma-70-like"/>
</dbReference>
<sequence>MNPILNNLKTENNSAFGKLYQDNFQKILKFVSNNSGGKADAEDLFQDAMMVLIEKLRNDNFKLTASINTYVYAICKNLWLKKLRDKDFDLSMDTMNSLDFQSSINDSIEEEMSDCEKLNSYREKISKHCDGLIEDIFVNGKAIEEIQKEYGYSTKHSAHNQTYKCVEQIRRVKEQEEKLKKN</sequence>
<keyword evidence="4" id="KW-0804">Transcription</keyword>
<dbReference type="NCBIfam" id="TIGR02937">
    <property type="entry name" value="sigma70-ECF"/>
    <property type="match status" value="1"/>
</dbReference>
<proteinExistence type="predicted"/>
<accession>A0A7L4URQ9</accession>
<evidence type="ECO:0000256" key="4">
    <source>
        <dbReference type="ARBA" id="ARBA00023163"/>
    </source>
</evidence>
<keyword evidence="1" id="KW-0805">Transcription regulation</keyword>
<name>A0A7L4URQ9_BALHA</name>
<dbReference type="PANTHER" id="PTHR43133">
    <property type="entry name" value="RNA POLYMERASE ECF-TYPE SIGMA FACTO"/>
    <property type="match status" value="1"/>
</dbReference>
<evidence type="ECO:0000259" key="5">
    <source>
        <dbReference type="Pfam" id="PF04542"/>
    </source>
</evidence>
<dbReference type="Pfam" id="PF04542">
    <property type="entry name" value="Sigma70_r2"/>
    <property type="match status" value="1"/>
</dbReference>
<keyword evidence="7" id="KW-1185">Reference proteome</keyword>
<dbReference type="InterPro" id="IPR007627">
    <property type="entry name" value="RNA_pol_sigma70_r2"/>
</dbReference>
<feature type="domain" description="RNA polymerase sigma-70 region 2" evidence="5">
    <location>
        <begin position="19"/>
        <end position="87"/>
    </location>
</feature>
<evidence type="ECO:0000313" key="6">
    <source>
        <dbReference type="EMBL" id="PVX52440.1"/>
    </source>
</evidence>
<dbReference type="InterPro" id="IPR013325">
    <property type="entry name" value="RNA_pol_sigma_r2"/>
</dbReference>
<protein>
    <submittedName>
        <fullName evidence="6">RNA polymerase sigma factor (Sigma-70 family)</fullName>
    </submittedName>
</protein>
<comment type="caution">
    <text evidence="6">The sequence shown here is derived from an EMBL/GenBank/DDBJ whole genome shotgun (WGS) entry which is preliminary data.</text>
</comment>
<evidence type="ECO:0000256" key="3">
    <source>
        <dbReference type="ARBA" id="ARBA00023125"/>
    </source>
</evidence>
<dbReference type="GO" id="GO:0016987">
    <property type="term" value="F:sigma factor activity"/>
    <property type="evidence" value="ECO:0007669"/>
    <property type="project" value="UniProtKB-KW"/>
</dbReference>
<dbReference type="RefSeq" id="WP_116495975.1">
    <property type="nucleotide sequence ID" value="NZ_QENZ01000003.1"/>
</dbReference>
<evidence type="ECO:0000256" key="2">
    <source>
        <dbReference type="ARBA" id="ARBA00023082"/>
    </source>
</evidence>
<reference evidence="6 7" key="1">
    <citation type="submission" date="2018-05" db="EMBL/GenBank/DDBJ databases">
        <title>Genomic Encyclopedia of Type Strains, Phase IV (KMG-IV): sequencing the most valuable type-strain genomes for metagenomic binning, comparative biology and taxonomic classification.</title>
        <authorList>
            <person name="Goeker M."/>
        </authorList>
    </citation>
    <scope>NUCLEOTIDE SEQUENCE [LARGE SCALE GENOMIC DNA]</scope>
    <source>
        <strain evidence="6 7">DSM 28579</strain>
    </source>
</reference>
<dbReference type="Gene3D" id="1.10.1740.10">
    <property type="match status" value="1"/>
</dbReference>
<dbReference type="GO" id="GO:0006352">
    <property type="term" value="P:DNA-templated transcription initiation"/>
    <property type="evidence" value="ECO:0007669"/>
    <property type="project" value="InterPro"/>
</dbReference>
<dbReference type="SUPFAM" id="SSF88946">
    <property type="entry name" value="Sigma2 domain of RNA polymerase sigma factors"/>
    <property type="match status" value="1"/>
</dbReference>
<keyword evidence="2" id="KW-0731">Sigma factor</keyword>
<evidence type="ECO:0000313" key="7">
    <source>
        <dbReference type="Proteomes" id="UP000251835"/>
    </source>
</evidence>
<dbReference type="PANTHER" id="PTHR43133:SF8">
    <property type="entry name" value="RNA POLYMERASE SIGMA FACTOR HI_1459-RELATED"/>
    <property type="match status" value="1"/>
</dbReference>
<organism evidence="6 7">
    <name type="scientific">Balneicella halophila</name>
    <dbReference type="NCBI Taxonomy" id="1537566"/>
    <lineage>
        <taxon>Bacteria</taxon>
        <taxon>Pseudomonadati</taxon>
        <taxon>Bacteroidota</taxon>
        <taxon>Bacteroidia</taxon>
        <taxon>Bacteroidales</taxon>
        <taxon>Balneicellaceae</taxon>
        <taxon>Balneicella</taxon>
    </lineage>
</organism>
<dbReference type="InterPro" id="IPR014284">
    <property type="entry name" value="RNA_pol_sigma-70_dom"/>
</dbReference>
<dbReference type="OrthoDB" id="1116697at2"/>
<dbReference type="Proteomes" id="UP000251835">
    <property type="component" value="Unassembled WGS sequence"/>
</dbReference>
<evidence type="ECO:0000256" key="1">
    <source>
        <dbReference type="ARBA" id="ARBA00023015"/>
    </source>
</evidence>
<gene>
    <name evidence="6" type="ORF">C7377_0755</name>
</gene>
<dbReference type="EMBL" id="QENZ01000003">
    <property type="protein sequence ID" value="PVX52440.1"/>
    <property type="molecule type" value="Genomic_DNA"/>
</dbReference>
<dbReference type="AlphaFoldDB" id="A0A7L4URQ9"/>
<dbReference type="GO" id="GO:0003677">
    <property type="term" value="F:DNA binding"/>
    <property type="evidence" value="ECO:0007669"/>
    <property type="project" value="UniProtKB-KW"/>
</dbReference>
<keyword evidence="3" id="KW-0238">DNA-binding</keyword>